<dbReference type="EMBL" id="KY436023">
    <property type="protein sequence ID" value="ARF19431.1"/>
    <property type="molecule type" value="Genomic_DNA"/>
</dbReference>
<sequence length="106" mass="12160">MNRQYKQSVGGGELKDLGYCFSYKTKGNKDEKAKTFICGYYIAEDLLQLKNQSKLSLFNPLKSDIKPGSNPALNNTTKGNNEVNQKKMEYLIFTIKRGYQFINIVY</sequence>
<organism evidence="1">
    <name type="scientific">Staphylococcus aureus</name>
    <dbReference type="NCBI Taxonomy" id="1280"/>
    <lineage>
        <taxon>Bacteria</taxon>
        <taxon>Bacillati</taxon>
        <taxon>Bacillota</taxon>
        <taxon>Bacilli</taxon>
        <taxon>Bacillales</taxon>
        <taxon>Staphylococcaceae</taxon>
        <taxon>Staphylococcus</taxon>
    </lineage>
</organism>
<keyword evidence="1" id="KW-0614">Plasmid</keyword>
<accession>A0A1W5T8V4</accession>
<geneLocation type="plasmid" evidence="1">
    <name>pETB608</name>
</geneLocation>
<protein>
    <submittedName>
        <fullName evidence="1">Uncharacterized protein</fullName>
    </submittedName>
</protein>
<proteinExistence type="predicted"/>
<reference evidence="1" key="1">
    <citation type="submission" date="2017-01" db="EMBL/GenBank/DDBJ databases">
        <authorList>
            <person name="Botka T."/>
            <person name="Ruzickova V."/>
            <person name="Rychlik I."/>
        </authorList>
    </citation>
    <scope>NUCLEOTIDE SEQUENCE</scope>
    <source>
        <strain evidence="1">NRL 11/608</strain>
        <plasmid evidence="1">pETB608</plasmid>
    </source>
</reference>
<dbReference type="AlphaFoldDB" id="A0A1W5T8V4"/>
<dbReference type="RefSeq" id="WP_172689439.1">
    <property type="nucleotide sequence ID" value="NZ_JAEQMS010000014.1"/>
</dbReference>
<name>A0A1W5T8V4_STAAU</name>
<evidence type="ECO:0000313" key="1">
    <source>
        <dbReference type="EMBL" id="ARF19431.1"/>
    </source>
</evidence>